<dbReference type="EMBL" id="OX596095">
    <property type="protein sequence ID" value="CAM9491008.1"/>
    <property type="molecule type" value="Genomic_DNA"/>
</dbReference>
<organism evidence="1 2">
    <name type="scientific">Rangifer tarandus platyrhynchus</name>
    <name type="common">Svalbard reindeer</name>
    <dbReference type="NCBI Taxonomy" id="3082113"/>
    <lineage>
        <taxon>Eukaryota</taxon>
        <taxon>Metazoa</taxon>
        <taxon>Chordata</taxon>
        <taxon>Craniata</taxon>
        <taxon>Vertebrata</taxon>
        <taxon>Euteleostomi</taxon>
        <taxon>Mammalia</taxon>
        <taxon>Eutheria</taxon>
        <taxon>Laurasiatheria</taxon>
        <taxon>Artiodactyla</taxon>
        <taxon>Ruminantia</taxon>
        <taxon>Pecora</taxon>
        <taxon>Cervidae</taxon>
        <taxon>Odocoileinae</taxon>
        <taxon>Rangifer</taxon>
    </lineage>
</organism>
<gene>
    <name evidence="1" type="ORF">MRATA1EN22A_LOCUS3257</name>
</gene>
<dbReference type="Proteomes" id="UP001162501">
    <property type="component" value="Chromosome 11"/>
</dbReference>
<evidence type="ECO:0000313" key="2">
    <source>
        <dbReference type="Proteomes" id="UP001162501"/>
    </source>
</evidence>
<sequence length="142" mass="15700">MLRVAVRIHHTPVSFPRTTTVMRAATHVVHCQKETCKKKKIRMGKGERKEKRNAFQLYTEVVPPRDPGIAGPVVCTPRGQRLSDRALFVGETVFAFLVFLSALTKPKTPLPDVSPQREQSCLEDLGGSVVLTVGKPDGWLGP</sequence>
<reference evidence="1" key="1">
    <citation type="submission" date="2023-05" db="EMBL/GenBank/DDBJ databases">
        <authorList>
            <consortium name="ELIXIR-Norway"/>
        </authorList>
    </citation>
    <scope>NUCLEOTIDE SEQUENCE</scope>
</reference>
<proteinExistence type="predicted"/>
<protein>
    <submittedName>
        <fullName evidence="1">Uncharacterized protein</fullName>
    </submittedName>
</protein>
<evidence type="ECO:0000313" key="1">
    <source>
        <dbReference type="EMBL" id="CAM9491008.1"/>
    </source>
</evidence>
<accession>A0AC59Y8Y2</accession>
<name>A0AC59Y8Y2_RANTA</name>
<reference evidence="1" key="2">
    <citation type="submission" date="2025-03" db="EMBL/GenBank/DDBJ databases">
        <authorList>
            <consortium name="ELIXIR-Norway"/>
            <consortium name="Elixir Norway"/>
        </authorList>
    </citation>
    <scope>NUCLEOTIDE SEQUENCE</scope>
</reference>